<reference evidence="1 2" key="1">
    <citation type="submission" date="2018-10" db="EMBL/GenBank/DDBJ databases">
        <authorList>
            <consortium name="Pathogen Informatics"/>
        </authorList>
    </citation>
    <scope>NUCLEOTIDE SEQUENCE [LARGE SCALE GENOMIC DNA]</scope>
</reference>
<dbReference type="AlphaFoldDB" id="A0A0R3UCH4"/>
<evidence type="ECO:0000313" key="2">
    <source>
        <dbReference type="Proteomes" id="UP000267029"/>
    </source>
</evidence>
<keyword evidence="2" id="KW-1185">Reference proteome</keyword>
<gene>
    <name evidence="1" type="ORF">MCOS_LOCUS4623</name>
</gene>
<feature type="non-terminal residue" evidence="1">
    <location>
        <position position="200"/>
    </location>
</feature>
<accession>A0A0R3UCH4</accession>
<name>A0A0R3UCH4_MESCO</name>
<sequence>MHGGVFSVNVQEVMLQDVKVDPVPVSNGRGVRLFEGGLYFGVSGAIRLVLKQLPNVEVDNHVDVDVDGILKCRTYRRQQNIHDPTFNPPIYFSQKLRLVAAAGEHHRDHGYVRLKPCQVRVFGVPGDFEDVLLHSDPTRYWTTHARGGYYKAFRSVTVLFGRVAHISEITLKLKENANNTPRSLDLDGTRDGKSFHFLRK</sequence>
<dbReference type="OrthoDB" id="6242292at2759"/>
<organism evidence="1 2">
    <name type="scientific">Mesocestoides corti</name>
    <name type="common">Flatworm</name>
    <dbReference type="NCBI Taxonomy" id="53468"/>
    <lineage>
        <taxon>Eukaryota</taxon>
        <taxon>Metazoa</taxon>
        <taxon>Spiralia</taxon>
        <taxon>Lophotrochozoa</taxon>
        <taxon>Platyhelminthes</taxon>
        <taxon>Cestoda</taxon>
        <taxon>Eucestoda</taxon>
        <taxon>Cyclophyllidea</taxon>
        <taxon>Mesocestoididae</taxon>
        <taxon>Mesocestoides</taxon>
    </lineage>
</organism>
<protein>
    <submittedName>
        <fullName evidence="1">Uncharacterized protein</fullName>
    </submittedName>
</protein>
<dbReference type="EMBL" id="UXSR01001958">
    <property type="protein sequence ID" value="VDD78620.1"/>
    <property type="molecule type" value="Genomic_DNA"/>
</dbReference>
<evidence type="ECO:0000313" key="1">
    <source>
        <dbReference type="EMBL" id="VDD78620.1"/>
    </source>
</evidence>
<proteinExistence type="predicted"/>
<dbReference type="Proteomes" id="UP000267029">
    <property type="component" value="Unassembled WGS sequence"/>
</dbReference>